<sequence>MQHNSTSSFQRRESILSKVAGGQWKGMRTPERKHQQNVEQHSTRIFSLTDVSARILSALPPIYLRDDHHDKYDTVAVRLLSESIKRSETEPRSTHNLFRSFLDRTGCIAVDENHSQPFDNTCENIFQNYSGFDVLACASPITPELEKLFNQTVGANQLDKYPEFSKSNHPKAHKSKSKAMHVSSLMTPTSLGSNQPRPALSVAKNPSAEDFSKNVVSSYGFPFSKSPSSSANSSPADEINFEWTLPQADT</sequence>
<feature type="region of interest" description="Disordered" evidence="1">
    <location>
        <begin position="223"/>
        <end position="250"/>
    </location>
</feature>
<keyword evidence="3" id="KW-1185">Reference proteome</keyword>
<feature type="region of interest" description="Disordered" evidence="1">
    <location>
        <begin position="20"/>
        <end position="41"/>
    </location>
</feature>
<dbReference type="OrthoDB" id="5816980at2759"/>
<accession>A0A016U812</accession>
<proteinExistence type="predicted"/>
<comment type="caution">
    <text evidence="2">The sequence shown here is derived from an EMBL/GenBank/DDBJ whole genome shotgun (WGS) entry which is preliminary data.</text>
</comment>
<gene>
    <name evidence="2" type="primary">Acey_s0051.g2142</name>
    <name evidence="2" type="ORF">Y032_0051g2142</name>
</gene>
<name>A0A016U812_9BILA</name>
<feature type="compositionally biased region" description="Low complexity" evidence="1">
    <location>
        <begin position="223"/>
        <end position="235"/>
    </location>
</feature>
<organism evidence="2 3">
    <name type="scientific">Ancylostoma ceylanicum</name>
    <dbReference type="NCBI Taxonomy" id="53326"/>
    <lineage>
        <taxon>Eukaryota</taxon>
        <taxon>Metazoa</taxon>
        <taxon>Ecdysozoa</taxon>
        <taxon>Nematoda</taxon>
        <taxon>Chromadorea</taxon>
        <taxon>Rhabditida</taxon>
        <taxon>Rhabditina</taxon>
        <taxon>Rhabditomorpha</taxon>
        <taxon>Strongyloidea</taxon>
        <taxon>Ancylostomatidae</taxon>
        <taxon>Ancylostomatinae</taxon>
        <taxon>Ancylostoma</taxon>
    </lineage>
</organism>
<dbReference type="EMBL" id="JARK01001387">
    <property type="protein sequence ID" value="EYC11320.1"/>
    <property type="molecule type" value="Genomic_DNA"/>
</dbReference>
<feature type="compositionally biased region" description="Basic residues" evidence="1">
    <location>
        <begin position="168"/>
        <end position="179"/>
    </location>
</feature>
<dbReference type="AlphaFoldDB" id="A0A016U812"/>
<dbReference type="Proteomes" id="UP000024635">
    <property type="component" value="Unassembled WGS sequence"/>
</dbReference>
<evidence type="ECO:0000313" key="2">
    <source>
        <dbReference type="EMBL" id="EYC11320.1"/>
    </source>
</evidence>
<evidence type="ECO:0000313" key="3">
    <source>
        <dbReference type="Proteomes" id="UP000024635"/>
    </source>
</evidence>
<evidence type="ECO:0000256" key="1">
    <source>
        <dbReference type="SAM" id="MobiDB-lite"/>
    </source>
</evidence>
<feature type="compositionally biased region" description="Polar residues" evidence="1">
    <location>
        <begin position="184"/>
        <end position="196"/>
    </location>
</feature>
<reference evidence="3" key="1">
    <citation type="journal article" date="2015" name="Nat. Genet.">
        <title>The genome and transcriptome of the zoonotic hookworm Ancylostoma ceylanicum identify infection-specific gene families.</title>
        <authorList>
            <person name="Schwarz E.M."/>
            <person name="Hu Y."/>
            <person name="Antoshechkin I."/>
            <person name="Miller M.M."/>
            <person name="Sternberg P.W."/>
            <person name="Aroian R.V."/>
        </authorList>
    </citation>
    <scope>NUCLEOTIDE SEQUENCE</scope>
    <source>
        <strain evidence="3">HY135</strain>
    </source>
</reference>
<feature type="region of interest" description="Disordered" evidence="1">
    <location>
        <begin position="161"/>
        <end position="207"/>
    </location>
</feature>
<protein>
    <submittedName>
        <fullName evidence="2">Uncharacterized protein</fullName>
    </submittedName>
</protein>